<dbReference type="Proteomes" id="UP001140513">
    <property type="component" value="Unassembled WGS sequence"/>
</dbReference>
<name>A0A9W9CBQ4_9PLEO</name>
<accession>A0A9W9CBQ4</accession>
<feature type="region of interest" description="Disordered" evidence="1">
    <location>
        <begin position="1"/>
        <end position="21"/>
    </location>
</feature>
<dbReference type="GeneID" id="80909211"/>
<evidence type="ECO:0000313" key="2">
    <source>
        <dbReference type="EMBL" id="KAJ4353949.1"/>
    </source>
</evidence>
<protein>
    <submittedName>
        <fullName evidence="2">Uncharacterized protein</fullName>
    </submittedName>
</protein>
<organism evidence="2 3">
    <name type="scientific">Didymosphaeria variabile</name>
    <dbReference type="NCBI Taxonomy" id="1932322"/>
    <lineage>
        <taxon>Eukaryota</taxon>
        <taxon>Fungi</taxon>
        <taxon>Dikarya</taxon>
        <taxon>Ascomycota</taxon>
        <taxon>Pezizomycotina</taxon>
        <taxon>Dothideomycetes</taxon>
        <taxon>Pleosporomycetidae</taxon>
        <taxon>Pleosporales</taxon>
        <taxon>Massarineae</taxon>
        <taxon>Didymosphaeriaceae</taxon>
        <taxon>Didymosphaeria</taxon>
    </lineage>
</organism>
<sequence length="577" mass="65290">MATRRGRRKAPEKLTAAANQQQAPVKLTDLPPELFALCMHNLVSDIGSAAAVKYRLVCKAFSNAIQNDIIGVQRIAHVFQPLTEAQKLRLLIRHGGAMHANKRGIAANAVTKLARQMMGELLIAECIDPDDIGKEHLLAICTGLIAGSRHLRNDKWKEIVGDVQERPGVGLEDGHVIADSSRICHKVPPVVIQDQRLWTSIAAIGDLKMFEKMVPITADVFVGHEPYLQSAFLTAAGTGRTSIVEYIVERSLARIRHLPGYTPQILAHRFTIGVQVSVRQRQFAIAAIICRFIFERLAVHESIMDPDSLGNDVLRGALKIISRDEHVEECHLTFLCSVLEAIHGVRVKRSNMERFNVLPQELIVHMLPQSDHQFDQIYEEASRSYIRAVLKDAFVDIYDIRWFRALRIAIDHHRFDLACIWINHAEFLKSERNRTMLMSRRVDRGCLAGVKFLVQHGVRPDQYCPAASVVDQTALGKAIRKLKDSHIRTEPAKRFEDVALYLCLEMQSSNANRLDDDHVPANDDDAEVLLKMLRRLPRVEGSWLFERIRENDDIADLARNYRGLDVFSDEEPAEESY</sequence>
<feature type="compositionally biased region" description="Basic residues" evidence="1">
    <location>
        <begin position="1"/>
        <end position="10"/>
    </location>
</feature>
<dbReference type="OrthoDB" id="3671334at2759"/>
<dbReference type="RefSeq" id="XP_056071723.1">
    <property type="nucleotide sequence ID" value="XM_056214456.1"/>
</dbReference>
<keyword evidence="3" id="KW-1185">Reference proteome</keyword>
<proteinExistence type="predicted"/>
<gene>
    <name evidence="2" type="ORF">N0V89_005681</name>
</gene>
<reference evidence="2" key="1">
    <citation type="submission" date="2022-10" db="EMBL/GenBank/DDBJ databases">
        <title>Tapping the CABI collections for fungal endophytes: first genome assemblies for Collariella, Neodidymelliopsis, Ascochyta clinopodiicola, Didymella pomorum, Didymosphaeria variabile, Neocosmospora piperis and Neocucurbitaria cava.</title>
        <authorList>
            <person name="Hill R."/>
        </authorList>
    </citation>
    <scope>NUCLEOTIDE SEQUENCE</scope>
    <source>
        <strain evidence="2">IMI 356815</strain>
    </source>
</reference>
<evidence type="ECO:0000256" key="1">
    <source>
        <dbReference type="SAM" id="MobiDB-lite"/>
    </source>
</evidence>
<dbReference type="EMBL" id="JAPEUX010000004">
    <property type="protein sequence ID" value="KAJ4353949.1"/>
    <property type="molecule type" value="Genomic_DNA"/>
</dbReference>
<comment type="caution">
    <text evidence="2">The sequence shown here is derived from an EMBL/GenBank/DDBJ whole genome shotgun (WGS) entry which is preliminary data.</text>
</comment>
<dbReference type="AlphaFoldDB" id="A0A9W9CBQ4"/>
<evidence type="ECO:0000313" key="3">
    <source>
        <dbReference type="Proteomes" id="UP001140513"/>
    </source>
</evidence>